<feature type="region of interest" description="Disordered" evidence="1">
    <location>
        <begin position="562"/>
        <end position="622"/>
    </location>
</feature>
<dbReference type="GO" id="GO:0045944">
    <property type="term" value="P:positive regulation of transcription by RNA polymerase II"/>
    <property type="evidence" value="ECO:0007669"/>
    <property type="project" value="TreeGrafter"/>
</dbReference>
<dbReference type="InterPro" id="IPR046879">
    <property type="entry name" value="KANL3/Tex30_Abhydrolase"/>
</dbReference>
<feature type="compositionally biased region" description="Low complexity" evidence="1">
    <location>
        <begin position="880"/>
        <end position="890"/>
    </location>
</feature>
<dbReference type="OMA" id="MMVCIDQ"/>
<proteinExistence type="predicted"/>
<dbReference type="InterPro" id="IPR056519">
    <property type="entry name" value="KANSL3_1st"/>
</dbReference>
<dbReference type="EMBL" id="GL441481">
    <property type="protein sequence ID" value="EFN64744.1"/>
    <property type="molecule type" value="Genomic_DNA"/>
</dbReference>
<dbReference type="Proteomes" id="UP000000311">
    <property type="component" value="Unassembled WGS sequence"/>
</dbReference>
<feature type="domain" description="KANSL3 helical" evidence="3">
    <location>
        <begin position="197"/>
        <end position="310"/>
    </location>
</feature>
<dbReference type="AlphaFoldDB" id="E2AP71"/>
<feature type="domain" description="KANL3/Tex30 alpha/beta hydrolase-like" evidence="2">
    <location>
        <begin position="405"/>
        <end position="528"/>
    </location>
</feature>
<dbReference type="PANTHER" id="PTHR13136">
    <property type="entry name" value="TESTIS DEVELOPMENT PROTEIN PRTD"/>
    <property type="match status" value="1"/>
</dbReference>
<feature type="region of interest" description="Disordered" evidence="1">
    <location>
        <begin position="871"/>
        <end position="890"/>
    </location>
</feature>
<evidence type="ECO:0000259" key="3">
    <source>
        <dbReference type="Pfam" id="PF23154"/>
    </source>
</evidence>
<evidence type="ECO:0000313" key="5">
    <source>
        <dbReference type="Proteomes" id="UP000000311"/>
    </source>
</evidence>
<dbReference type="ESTHER" id="camfo-e2ap71">
    <property type="family name" value="NLS3-Tex30"/>
</dbReference>
<evidence type="ECO:0000256" key="1">
    <source>
        <dbReference type="SAM" id="MobiDB-lite"/>
    </source>
</evidence>
<dbReference type="FunCoup" id="E2AP71">
    <property type="interactions" value="62"/>
</dbReference>
<dbReference type="InParanoid" id="E2AP71"/>
<dbReference type="Pfam" id="PF20408">
    <property type="entry name" value="Abhydrolase_11"/>
    <property type="match status" value="1"/>
</dbReference>
<dbReference type="InterPro" id="IPR026555">
    <property type="entry name" value="NSL3/Tex30"/>
</dbReference>
<evidence type="ECO:0000259" key="2">
    <source>
        <dbReference type="Pfam" id="PF20408"/>
    </source>
</evidence>
<feature type="compositionally biased region" description="Low complexity" evidence="1">
    <location>
        <begin position="602"/>
        <end position="618"/>
    </location>
</feature>
<reference evidence="4 5" key="1">
    <citation type="journal article" date="2010" name="Science">
        <title>Genomic comparison of the ants Camponotus floridanus and Harpegnathos saltator.</title>
        <authorList>
            <person name="Bonasio R."/>
            <person name="Zhang G."/>
            <person name="Ye C."/>
            <person name="Mutti N.S."/>
            <person name="Fang X."/>
            <person name="Qin N."/>
            <person name="Donahue G."/>
            <person name="Yang P."/>
            <person name="Li Q."/>
            <person name="Li C."/>
            <person name="Zhang P."/>
            <person name="Huang Z."/>
            <person name="Berger S.L."/>
            <person name="Reinberg D."/>
            <person name="Wang J."/>
            <person name="Liebig J."/>
        </authorList>
    </citation>
    <scope>NUCLEOTIDE SEQUENCE [LARGE SCALE GENOMIC DNA]</scope>
    <source>
        <strain evidence="5">C129</strain>
    </source>
</reference>
<feature type="compositionally biased region" description="Low complexity" evidence="1">
    <location>
        <begin position="579"/>
        <end position="592"/>
    </location>
</feature>
<dbReference type="SUPFAM" id="SSF53474">
    <property type="entry name" value="alpha/beta-Hydrolases"/>
    <property type="match status" value="1"/>
</dbReference>
<keyword evidence="5" id="KW-1185">Reference proteome</keyword>
<name>E2AP71_CAMFO</name>
<dbReference type="STRING" id="104421.E2AP71"/>
<evidence type="ECO:0000313" key="4">
    <source>
        <dbReference type="EMBL" id="EFN64744.1"/>
    </source>
</evidence>
<dbReference type="Pfam" id="PF23154">
    <property type="entry name" value="KANSL3_1st"/>
    <property type="match status" value="1"/>
</dbReference>
<gene>
    <name evidence="4" type="ORF">EAG_05158</name>
</gene>
<dbReference type="PANTHER" id="PTHR13136:SF16">
    <property type="entry name" value="KAT8 REGULATORY NSL COMPLEX SUBUNIT 3"/>
    <property type="match status" value="1"/>
</dbReference>
<organism evidence="5">
    <name type="scientific">Camponotus floridanus</name>
    <name type="common">Florida carpenter ant</name>
    <dbReference type="NCBI Taxonomy" id="104421"/>
    <lineage>
        <taxon>Eukaryota</taxon>
        <taxon>Metazoa</taxon>
        <taxon>Ecdysozoa</taxon>
        <taxon>Arthropoda</taxon>
        <taxon>Hexapoda</taxon>
        <taxon>Insecta</taxon>
        <taxon>Pterygota</taxon>
        <taxon>Neoptera</taxon>
        <taxon>Endopterygota</taxon>
        <taxon>Hymenoptera</taxon>
        <taxon>Apocrita</taxon>
        <taxon>Aculeata</taxon>
        <taxon>Formicoidea</taxon>
        <taxon>Formicidae</taxon>
        <taxon>Formicinae</taxon>
        <taxon>Camponotus</taxon>
    </lineage>
</organism>
<feature type="region of interest" description="Disordered" evidence="1">
    <location>
        <begin position="842"/>
        <end position="861"/>
    </location>
</feature>
<sequence length="1208" mass="133095">MPRETLLENAQFDMAKSRIGRRDEIAVGNGVKKRLGVQLSTRACVSEPSMRSTAPRLTLLINLVSEIEDSIMLTSVPVTPSTSVGSSGLPSPTADTFDDSSNKITVYLHQLAGNCEMDIDVIFKDHCYTRPWNWKPENNYVKPVKKLFFSKNTPTKKDEEIDVEDIGSEPSIPLFDLNRTRHLMDEFQRLASFARPEKEEDWEENINKTLWSSVQNRIFSKVTRILSSERLARLAKAKSTMEPIFRRTSIDIAARRFREMLASTGWDWRLAQWLHNLLFEHLPQEYLAIYLDILQTLRSKIPQLIDKMIAVQPNINARGGSITWETLGSLLKRSWDPVAPSLNGNRLKKLPGNPILIIVPSGITSMVSSRQHKWITQLGSLGTVATVHTQMGLAANRMTMMVCIDQLVQATRAKIQDVRSDCPGRSIILVGFNTGAALACQIAQMEHVTAVICIGFPFATVEGKRGTPDDMLMDIRCPIMFIIGQNATLVRPDDLEHLREKMLVETSLVIVGTADDYLRISTSKKVLEGITQSMVDRCILDEIGDFIGSILLQPQPLRSAMPTVCENKNKKESHKRRNSTSSSMESEPNSPTVKKSRPNTPVSSVPSAATNTTTNSPSKIGTFSTQSNLVQVSGQHANHISTLKRKRPTINQKNQLAEHPKTSKLPAGQTNINAENGITLNIGTLASLAPIGPIRLAPTTVNQSATTPSKTTNMSKTATATATIKVPKIISNVPLQNVTKMKIASANKSYSNVMSNNYRQVNVADKSGDAKLVNVFTAGNQIRVNTATAAGSSKPACATTGTLSNLLQSGKSSIALTSGTSSTRVSSASSILLTTTNSLASSITSSTTTPAKAMEEMGMSSESHLLEMSKSTHLPRQGGSSNNTDNSHNTSCGNIVIVENSLHNRSASSSVIVPFNSQNSGNILPLSNKLKLSHKSMKTMPKITVNANNLQRLQKGKVVQNIQKKNIVTNDIDDDLGNILDIPIIFAKDDDNLNNIDKIPIVTQATSIKEPQERPKLSSTTKVVLISNKQDKQTPNKPVICPNMQNLNQLILQTRSQNSGVSTKNRVPIENRLIQPAVKYTKIILAKRSSQPAQQNEKSEQQMVVTTKITENVNTPKILTFEKDEHKYVQAQSSKASINYDDSLMDNVLEIEDAIKTNIIERKYVSTIDMMSSANLDDDNCNILDDTKLEHDKKYNSEQSIFDNNEIQ</sequence>
<accession>E2AP71</accession>
<protein>
    <submittedName>
        <fullName evidence="4">Uncharacterized protein KIAA1310</fullName>
    </submittedName>
</protein>
<dbReference type="OrthoDB" id="6415022at2759"/>
<dbReference type="InterPro" id="IPR029058">
    <property type="entry name" value="AB_hydrolase_fold"/>
</dbReference>
<dbReference type="GO" id="GO:0044545">
    <property type="term" value="C:NSL complex"/>
    <property type="evidence" value="ECO:0007669"/>
    <property type="project" value="TreeGrafter"/>
</dbReference>
<dbReference type="Gene3D" id="3.40.50.1820">
    <property type="entry name" value="alpha/beta hydrolase"/>
    <property type="match status" value="1"/>
</dbReference>